<dbReference type="Proteomes" id="UP000014760">
    <property type="component" value="Unassembled WGS sequence"/>
</dbReference>
<reference evidence="2" key="2">
    <citation type="journal article" date="2013" name="Nature">
        <title>Insights into bilaterian evolution from three spiralian genomes.</title>
        <authorList>
            <person name="Simakov O."/>
            <person name="Marletaz F."/>
            <person name="Cho S.J."/>
            <person name="Edsinger-Gonzales E."/>
            <person name="Havlak P."/>
            <person name="Hellsten U."/>
            <person name="Kuo D.H."/>
            <person name="Larsson T."/>
            <person name="Lv J."/>
            <person name="Arendt D."/>
            <person name="Savage R."/>
            <person name="Osoegawa K."/>
            <person name="de Jong P."/>
            <person name="Grimwood J."/>
            <person name="Chapman J.A."/>
            <person name="Shapiro H."/>
            <person name="Aerts A."/>
            <person name="Otillar R.P."/>
            <person name="Terry A.Y."/>
            <person name="Boore J.L."/>
            <person name="Grigoriev I.V."/>
            <person name="Lindberg D.R."/>
            <person name="Seaver E.C."/>
            <person name="Weisblat D.A."/>
            <person name="Putnam N.H."/>
            <person name="Rokhsar D.S."/>
        </authorList>
    </citation>
    <scope>NUCLEOTIDE SEQUENCE</scope>
    <source>
        <strain evidence="2">I ESC-2004</strain>
    </source>
</reference>
<proteinExistence type="predicted"/>
<dbReference type="EMBL" id="AMQN01000110">
    <property type="status" value="NOT_ANNOTATED_CDS"/>
    <property type="molecule type" value="Genomic_DNA"/>
</dbReference>
<protein>
    <submittedName>
        <fullName evidence="1">Uncharacterized protein</fullName>
    </submittedName>
</protein>
<evidence type="ECO:0000313" key="1">
    <source>
        <dbReference type="EnsemblMetazoa" id="CapteP187283"/>
    </source>
</evidence>
<evidence type="ECO:0000313" key="2">
    <source>
        <dbReference type="Proteomes" id="UP000014760"/>
    </source>
</evidence>
<keyword evidence="2" id="KW-1185">Reference proteome</keyword>
<dbReference type="EnsemblMetazoa" id="CapteT187283">
    <property type="protein sequence ID" value="CapteP187283"/>
    <property type="gene ID" value="CapteG187283"/>
</dbReference>
<dbReference type="AlphaFoldDB" id="X1ZK38"/>
<reference evidence="2" key="1">
    <citation type="submission" date="2012-12" db="EMBL/GenBank/DDBJ databases">
        <authorList>
            <person name="Hellsten U."/>
            <person name="Grimwood J."/>
            <person name="Chapman J.A."/>
            <person name="Shapiro H."/>
            <person name="Aerts A."/>
            <person name="Otillar R.P."/>
            <person name="Terry A.Y."/>
            <person name="Boore J.L."/>
            <person name="Simakov O."/>
            <person name="Marletaz F."/>
            <person name="Cho S.-J."/>
            <person name="Edsinger-Gonzales E."/>
            <person name="Havlak P."/>
            <person name="Kuo D.-H."/>
            <person name="Larsson T."/>
            <person name="Lv J."/>
            <person name="Arendt D."/>
            <person name="Savage R."/>
            <person name="Osoegawa K."/>
            <person name="de Jong P."/>
            <person name="Lindberg D.R."/>
            <person name="Seaver E.C."/>
            <person name="Weisblat D.A."/>
            <person name="Putnam N.H."/>
            <person name="Grigoriev I.V."/>
            <person name="Rokhsar D.S."/>
        </authorList>
    </citation>
    <scope>NUCLEOTIDE SEQUENCE</scope>
    <source>
        <strain evidence="2">I ESC-2004</strain>
    </source>
</reference>
<organism evidence="1 2">
    <name type="scientific">Capitella teleta</name>
    <name type="common">Polychaete worm</name>
    <dbReference type="NCBI Taxonomy" id="283909"/>
    <lineage>
        <taxon>Eukaryota</taxon>
        <taxon>Metazoa</taxon>
        <taxon>Spiralia</taxon>
        <taxon>Lophotrochozoa</taxon>
        <taxon>Annelida</taxon>
        <taxon>Polychaeta</taxon>
        <taxon>Sedentaria</taxon>
        <taxon>Scolecida</taxon>
        <taxon>Capitellidae</taxon>
        <taxon>Capitella</taxon>
    </lineage>
</organism>
<reference evidence="1" key="3">
    <citation type="submission" date="2015-06" db="UniProtKB">
        <authorList>
            <consortium name="EnsemblMetazoa"/>
        </authorList>
    </citation>
    <scope>IDENTIFICATION</scope>
</reference>
<name>X1ZK38_CAPTE</name>
<dbReference type="HOGENOM" id="CLU_1994769_0_0_1"/>
<accession>X1ZK38</accession>
<sequence>MHPEKQLIDLGLHREEGLKTHRKLNIEIIEPITFRLKGLYFSVFYRFAMQWSVELMALSSIDRMNGGVCLDTFIYYKRKAFMVKFVHENDDREYIKVMERKNLERFKHRWRGGYRNILSKKEKGG</sequence>